<evidence type="ECO:0000256" key="2">
    <source>
        <dbReference type="ARBA" id="ARBA00004429"/>
    </source>
</evidence>
<evidence type="ECO:0000256" key="3">
    <source>
        <dbReference type="ARBA" id="ARBA00005745"/>
    </source>
</evidence>
<dbReference type="InterPro" id="IPR018076">
    <property type="entry name" value="T2SS_GspF_dom"/>
</dbReference>
<feature type="transmembrane region" description="Helical" evidence="15">
    <location>
        <begin position="224"/>
        <end position="243"/>
    </location>
</feature>
<evidence type="ECO:0000313" key="17">
    <source>
        <dbReference type="EMBL" id="PSW09015.1"/>
    </source>
</evidence>
<keyword evidence="7 14" id="KW-0812">Transmembrane</keyword>
<dbReference type="InterPro" id="IPR011850">
    <property type="entry name" value="T2SS_GspF"/>
</dbReference>
<evidence type="ECO:0000256" key="1">
    <source>
        <dbReference type="ARBA" id="ARBA00002684"/>
    </source>
</evidence>
<keyword evidence="5" id="KW-1003">Cell membrane</keyword>
<sequence>MAAFEYKALDAKGRQKKGVLEGDTARQIRQQLREQGMIPVEVVQTHEREKKKASGGFQLRRGISTTELSLITRQLATLVQASMPLEECLKAVAEQSEKPRLKNMLLAVRSRVVEGYTLSDSMAEYPHIFDQLFRAMVAAGEKSGHLDTVLNRLADYTENRQKMRSKLMQAMIYPTMLTIIAIAVVAFLLATVVPKIVDQFVQMGQQLPTITEVLLAASDFVQNWGLVVLLVIAALFMIIKMALRRPDFRLKWDRWVMRLPVIGKVARGLSTSRFARTLSICTSSAIPLLEGMKVASDVMTNTWVNQQIREAADKVREGSSLRISLEQTKLFPPMMLHMIASGERSGELEQMLTRAADNQDRDFESLVNMALGIFEPLLIVAMAGIVMFIVIATLMPIIALNNMVGM</sequence>
<dbReference type="PRINTS" id="PR00812">
    <property type="entry name" value="BCTERIALGSPF"/>
</dbReference>
<dbReference type="PANTHER" id="PTHR30012">
    <property type="entry name" value="GENERAL SECRETION PATHWAY PROTEIN"/>
    <property type="match status" value="1"/>
</dbReference>
<dbReference type="InterPro" id="IPR042094">
    <property type="entry name" value="T2SS_GspF_sf"/>
</dbReference>
<evidence type="ECO:0000313" key="18">
    <source>
        <dbReference type="Proteomes" id="UP000241346"/>
    </source>
</evidence>
<dbReference type="InterPro" id="IPR003004">
    <property type="entry name" value="GspF/PilC"/>
</dbReference>
<comment type="function">
    <text evidence="1">Component of the type II secretion system inner membrane complex required for the energy-dependent secretion of extracellular factors such as proteases and toxins from the periplasm.</text>
</comment>
<feature type="transmembrane region" description="Helical" evidence="15">
    <location>
        <begin position="377"/>
        <end position="400"/>
    </location>
</feature>
<comment type="similarity">
    <text evidence="3 14">Belongs to the GSP F family.</text>
</comment>
<evidence type="ECO:0000256" key="6">
    <source>
        <dbReference type="ARBA" id="ARBA00022519"/>
    </source>
</evidence>
<dbReference type="PROSITE" id="PS00874">
    <property type="entry name" value="T2SP_F"/>
    <property type="match status" value="1"/>
</dbReference>
<reference evidence="17 18" key="1">
    <citation type="submission" date="2018-03" db="EMBL/GenBank/DDBJ databases">
        <title>Whole genome sequencing of Histamine producing bacteria.</title>
        <authorList>
            <person name="Butler K."/>
        </authorList>
    </citation>
    <scope>NUCLEOTIDE SEQUENCE [LARGE SCALE GENOMIC DNA]</scope>
    <source>
        <strain evidence="17 18">DSM 19138</strain>
    </source>
</reference>
<keyword evidence="11 15" id="KW-1133">Transmembrane helix</keyword>
<dbReference type="FunFam" id="1.20.81.30:FF:000001">
    <property type="entry name" value="Type II secretion system protein F"/>
    <property type="match status" value="2"/>
</dbReference>
<dbReference type="InterPro" id="IPR001992">
    <property type="entry name" value="T2SS_GspF/T4SS_PilC_CS"/>
</dbReference>
<dbReference type="OrthoDB" id="9805682at2"/>
<evidence type="ECO:0000256" key="7">
    <source>
        <dbReference type="ARBA" id="ARBA00022692"/>
    </source>
</evidence>
<proteinExistence type="inferred from homology"/>
<accession>A0A2T3N7K1</accession>
<dbReference type="GO" id="GO:0046872">
    <property type="term" value="F:metal ion binding"/>
    <property type="evidence" value="ECO:0007669"/>
    <property type="project" value="UniProtKB-KW"/>
</dbReference>
<comment type="subcellular location">
    <subcellularLocation>
        <location evidence="2 14">Cell inner membrane</location>
        <topology evidence="2 14">Multi-pass membrane protein</topology>
    </subcellularLocation>
</comment>
<dbReference type="GO" id="GO:0015627">
    <property type="term" value="C:type II protein secretion system complex"/>
    <property type="evidence" value="ECO:0007669"/>
    <property type="project" value="InterPro"/>
</dbReference>
<protein>
    <recommendedName>
        <fullName evidence="13">General secretion pathway protein F</fullName>
    </recommendedName>
</protein>
<feature type="transmembrane region" description="Helical" evidence="15">
    <location>
        <begin position="170"/>
        <end position="193"/>
    </location>
</feature>
<evidence type="ECO:0000256" key="5">
    <source>
        <dbReference type="ARBA" id="ARBA00022475"/>
    </source>
</evidence>
<dbReference type="EMBL" id="PYMB01000017">
    <property type="protein sequence ID" value="PSW09015.1"/>
    <property type="molecule type" value="Genomic_DNA"/>
</dbReference>
<evidence type="ECO:0000256" key="15">
    <source>
        <dbReference type="SAM" id="Phobius"/>
    </source>
</evidence>
<dbReference type="Gene3D" id="1.20.81.30">
    <property type="entry name" value="Type II secretion system (T2SS), domain F"/>
    <property type="match status" value="2"/>
</dbReference>
<evidence type="ECO:0000256" key="12">
    <source>
        <dbReference type="ARBA" id="ARBA00023136"/>
    </source>
</evidence>
<keyword evidence="6" id="KW-0997">Cell inner membrane</keyword>
<evidence type="ECO:0000256" key="14">
    <source>
        <dbReference type="RuleBase" id="RU003923"/>
    </source>
</evidence>
<evidence type="ECO:0000256" key="8">
    <source>
        <dbReference type="ARBA" id="ARBA00022723"/>
    </source>
</evidence>
<evidence type="ECO:0000259" key="16">
    <source>
        <dbReference type="Pfam" id="PF00482"/>
    </source>
</evidence>
<dbReference type="AlphaFoldDB" id="A0A2T3N7K1"/>
<keyword evidence="9" id="KW-0106">Calcium</keyword>
<organism evidence="17 18">
    <name type="scientific">Photobacterium rosenbergii</name>
    <dbReference type="NCBI Taxonomy" id="294936"/>
    <lineage>
        <taxon>Bacteria</taxon>
        <taxon>Pseudomonadati</taxon>
        <taxon>Pseudomonadota</taxon>
        <taxon>Gammaproteobacteria</taxon>
        <taxon>Vibrionales</taxon>
        <taxon>Vibrionaceae</taxon>
        <taxon>Photobacterium</taxon>
    </lineage>
</organism>
<evidence type="ECO:0000256" key="13">
    <source>
        <dbReference type="ARBA" id="ARBA00030750"/>
    </source>
</evidence>
<dbReference type="Proteomes" id="UP000241346">
    <property type="component" value="Unassembled WGS sequence"/>
</dbReference>
<dbReference type="NCBIfam" id="TIGR02120">
    <property type="entry name" value="GspF"/>
    <property type="match status" value="1"/>
</dbReference>
<dbReference type="GO" id="GO:0005886">
    <property type="term" value="C:plasma membrane"/>
    <property type="evidence" value="ECO:0007669"/>
    <property type="project" value="UniProtKB-SubCell"/>
</dbReference>
<evidence type="ECO:0000256" key="11">
    <source>
        <dbReference type="ARBA" id="ARBA00022989"/>
    </source>
</evidence>
<feature type="domain" description="Type II secretion system protein GspF" evidence="16">
    <location>
        <begin position="72"/>
        <end position="194"/>
    </location>
</feature>
<dbReference type="Pfam" id="PF00482">
    <property type="entry name" value="T2SSF"/>
    <property type="match status" value="2"/>
</dbReference>
<feature type="domain" description="Type II secretion system protein GspF" evidence="16">
    <location>
        <begin position="274"/>
        <end position="396"/>
    </location>
</feature>
<dbReference type="RefSeq" id="WP_107300270.1">
    <property type="nucleotide sequence ID" value="NZ_PYMB01000017.1"/>
</dbReference>
<evidence type="ECO:0000256" key="10">
    <source>
        <dbReference type="ARBA" id="ARBA00022927"/>
    </source>
</evidence>
<keyword evidence="10" id="KW-0653">Protein transport</keyword>
<name>A0A2T3N7K1_9GAMM</name>
<dbReference type="PANTHER" id="PTHR30012:SF0">
    <property type="entry name" value="TYPE II SECRETION SYSTEM PROTEIN F-RELATED"/>
    <property type="match status" value="1"/>
</dbReference>
<keyword evidence="12 15" id="KW-0472">Membrane</keyword>
<evidence type="ECO:0000256" key="9">
    <source>
        <dbReference type="ARBA" id="ARBA00022837"/>
    </source>
</evidence>
<keyword evidence="8" id="KW-0479">Metal-binding</keyword>
<evidence type="ECO:0000256" key="4">
    <source>
        <dbReference type="ARBA" id="ARBA00022448"/>
    </source>
</evidence>
<keyword evidence="4 14" id="KW-0813">Transport</keyword>
<comment type="caution">
    <text evidence="17">The sequence shown here is derived from an EMBL/GenBank/DDBJ whole genome shotgun (WGS) entry which is preliminary data.</text>
</comment>
<gene>
    <name evidence="17" type="primary">gspF</name>
    <name evidence="17" type="ORF">C9J01_21870</name>
</gene>
<dbReference type="GO" id="GO:0015628">
    <property type="term" value="P:protein secretion by the type II secretion system"/>
    <property type="evidence" value="ECO:0007669"/>
    <property type="project" value="InterPro"/>
</dbReference>